<feature type="transmembrane region" description="Helical" evidence="6">
    <location>
        <begin position="87"/>
        <end position="110"/>
    </location>
</feature>
<dbReference type="EMBL" id="REGW02000014">
    <property type="protein sequence ID" value="KAE8286842.1"/>
    <property type="molecule type" value="Genomic_DNA"/>
</dbReference>
<accession>A0A6G0I6I4</accession>
<feature type="transmembrane region" description="Helical" evidence="6">
    <location>
        <begin position="7"/>
        <end position="27"/>
    </location>
</feature>
<evidence type="ECO:0000256" key="4">
    <source>
        <dbReference type="ARBA" id="ARBA00023136"/>
    </source>
</evidence>
<feature type="transmembrane region" description="Helical" evidence="6">
    <location>
        <begin position="151"/>
        <end position="170"/>
    </location>
</feature>
<dbReference type="PANTHER" id="PTHR24064">
    <property type="entry name" value="SOLUTE CARRIER FAMILY 22 MEMBER"/>
    <property type="match status" value="1"/>
</dbReference>
<sequence length="217" mass="23238">MAGRTCTVWAIWFIGSLGYYVFSLGSVNLGGNQYINLFLVGAVELPSYLVGCFAMDRIGRKKTCAPALLLAGVACMLIIVVPPDIEVLAIALSMTGKFAIAIAFGLIYLYTCELYPTIIRSLAVGSGSMMCRVGSVVAPFCVYLADVWVYLPQLIVGILAFIIGVLTLMLPETLGKPLTTTLEEAEALGREPSKKNSALGNKDAEDGLEMNQNEAKP</sequence>
<protein>
    <submittedName>
        <fullName evidence="7">Solute carrier family 22 member 16 Carnitine transporter 2</fullName>
    </submittedName>
</protein>
<keyword evidence="8" id="KW-1185">Reference proteome</keyword>
<dbReference type="SUPFAM" id="SSF103473">
    <property type="entry name" value="MFS general substrate transporter"/>
    <property type="match status" value="1"/>
</dbReference>
<dbReference type="Gene3D" id="1.20.1250.20">
    <property type="entry name" value="MFS general substrate transporter like domains"/>
    <property type="match status" value="1"/>
</dbReference>
<evidence type="ECO:0000256" key="3">
    <source>
        <dbReference type="ARBA" id="ARBA00022989"/>
    </source>
</evidence>
<evidence type="ECO:0000256" key="2">
    <source>
        <dbReference type="ARBA" id="ARBA00022692"/>
    </source>
</evidence>
<feature type="transmembrane region" description="Helical" evidence="6">
    <location>
        <begin position="33"/>
        <end position="51"/>
    </location>
</feature>
<proteinExistence type="predicted"/>
<reference evidence="7 8" key="1">
    <citation type="submission" date="2019-07" db="EMBL/GenBank/DDBJ databases">
        <title>Chromosome genome assembly for large yellow croaker.</title>
        <authorList>
            <person name="Xiao S."/>
        </authorList>
    </citation>
    <scope>NUCLEOTIDE SEQUENCE [LARGE SCALE GENOMIC DNA]</scope>
    <source>
        <strain evidence="7">JMULYC20181020</strain>
        <tissue evidence="7">Muscle</tissue>
    </source>
</reference>
<evidence type="ECO:0000256" key="1">
    <source>
        <dbReference type="ARBA" id="ARBA00004141"/>
    </source>
</evidence>
<comment type="caution">
    <text evidence="7">The sequence shown here is derived from an EMBL/GenBank/DDBJ whole genome shotgun (WGS) entry which is preliminary data.</text>
</comment>
<dbReference type="Pfam" id="PF07690">
    <property type="entry name" value="MFS_1"/>
    <property type="match status" value="1"/>
</dbReference>
<keyword evidence="2 6" id="KW-0812">Transmembrane</keyword>
<evidence type="ECO:0000256" key="5">
    <source>
        <dbReference type="SAM" id="MobiDB-lite"/>
    </source>
</evidence>
<feature type="region of interest" description="Disordered" evidence="5">
    <location>
        <begin position="186"/>
        <end position="217"/>
    </location>
</feature>
<feature type="transmembrane region" description="Helical" evidence="6">
    <location>
        <begin position="63"/>
        <end position="81"/>
    </location>
</feature>
<dbReference type="Proteomes" id="UP000424527">
    <property type="component" value="Unassembled WGS sequence"/>
</dbReference>
<organism evidence="7 8">
    <name type="scientific">Larimichthys crocea</name>
    <name type="common">Large yellow croaker</name>
    <name type="synonym">Pseudosciaena crocea</name>
    <dbReference type="NCBI Taxonomy" id="215358"/>
    <lineage>
        <taxon>Eukaryota</taxon>
        <taxon>Metazoa</taxon>
        <taxon>Chordata</taxon>
        <taxon>Craniata</taxon>
        <taxon>Vertebrata</taxon>
        <taxon>Euteleostomi</taxon>
        <taxon>Actinopterygii</taxon>
        <taxon>Neopterygii</taxon>
        <taxon>Teleostei</taxon>
        <taxon>Neoteleostei</taxon>
        <taxon>Acanthomorphata</taxon>
        <taxon>Eupercaria</taxon>
        <taxon>Sciaenidae</taxon>
        <taxon>Larimichthys</taxon>
    </lineage>
</organism>
<name>A0A6G0I6I4_LARCR</name>
<evidence type="ECO:0000313" key="8">
    <source>
        <dbReference type="Proteomes" id="UP000424527"/>
    </source>
</evidence>
<dbReference type="AlphaFoldDB" id="A0A6G0I6I4"/>
<dbReference type="GO" id="GO:0016020">
    <property type="term" value="C:membrane"/>
    <property type="evidence" value="ECO:0007669"/>
    <property type="project" value="UniProtKB-SubCell"/>
</dbReference>
<gene>
    <name evidence="7" type="ORF">D5F01_LYC14796</name>
</gene>
<dbReference type="GO" id="GO:0022857">
    <property type="term" value="F:transmembrane transporter activity"/>
    <property type="evidence" value="ECO:0007669"/>
    <property type="project" value="InterPro"/>
</dbReference>
<dbReference type="InterPro" id="IPR011701">
    <property type="entry name" value="MFS"/>
</dbReference>
<comment type="subcellular location">
    <subcellularLocation>
        <location evidence="1">Membrane</location>
        <topology evidence="1">Multi-pass membrane protein</topology>
    </subcellularLocation>
</comment>
<dbReference type="InterPro" id="IPR036259">
    <property type="entry name" value="MFS_trans_sf"/>
</dbReference>
<keyword evidence="3 6" id="KW-1133">Transmembrane helix</keyword>
<keyword evidence="4 6" id="KW-0472">Membrane</keyword>
<evidence type="ECO:0000256" key="6">
    <source>
        <dbReference type="SAM" id="Phobius"/>
    </source>
</evidence>
<evidence type="ECO:0000313" key="7">
    <source>
        <dbReference type="EMBL" id="KAE8286842.1"/>
    </source>
</evidence>
<feature type="transmembrane region" description="Helical" evidence="6">
    <location>
        <begin position="122"/>
        <end position="145"/>
    </location>
</feature>